<dbReference type="GO" id="GO:0003677">
    <property type="term" value="F:DNA binding"/>
    <property type="evidence" value="ECO:0007669"/>
    <property type="project" value="UniProtKB-KW"/>
</dbReference>
<keyword evidence="11" id="KW-1185">Reference proteome</keyword>
<evidence type="ECO:0000256" key="8">
    <source>
        <dbReference type="SAM" id="MobiDB-lite"/>
    </source>
</evidence>
<dbReference type="VEuPathDB" id="FungiDB:PV10_06566"/>
<dbReference type="InterPro" id="IPR001138">
    <property type="entry name" value="Zn2Cys6_DnaBD"/>
</dbReference>
<feature type="domain" description="Zn(2)-C6 fungal-type" evidence="9">
    <location>
        <begin position="13"/>
        <end position="43"/>
    </location>
</feature>
<comment type="subcellular location">
    <subcellularLocation>
        <location evidence="1">Nucleus</location>
    </subcellularLocation>
</comment>
<organism evidence="10 11">
    <name type="scientific">Exophiala mesophila</name>
    <name type="common">Black yeast-like fungus</name>
    <dbReference type="NCBI Taxonomy" id="212818"/>
    <lineage>
        <taxon>Eukaryota</taxon>
        <taxon>Fungi</taxon>
        <taxon>Dikarya</taxon>
        <taxon>Ascomycota</taxon>
        <taxon>Pezizomycotina</taxon>
        <taxon>Eurotiomycetes</taxon>
        <taxon>Chaetothyriomycetidae</taxon>
        <taxon>Chaetothyriales</taxon>
        <taxon>Herpotrichiellaceae</taxon>
        <taxon>Exophiala</taxon>
    </lineage>
</organism>
<dbReference type="PROSITE" id="PS00463">
    <property type="entry name" value="ZN2_CY6_FUNGAL_1"/>
    <property type="match status" value="1"/>
</dbReference>
<dbReference type="Gene3D" id="4.10.240.10">
    <property type="entry name" value="Zn(2)-C6 fungal-type DNA-binding domain"/>
    <property type="match status" value="1"/>
</dbReference>
<evidence type="ECO:0000256" key="2">
    <source>
        <dbReference type="ARBA" id="ARBA00022723"/>
    </source>
</evidence>
<proteinExistence type="predicted"/>
<name>A0A0D1ZDU9_EXOME</name>
<evidence type="ECO:0000313" key="11">
    <source>
        <dbReference type="Proteomes" id="UP000054302"/>
    </source>
</evidence>
<keyword evidence="3" id="KW-0862">Zinc</keyword>
<dbReference type="CDD" id="cd00067">
    <property type="entry name" value="GAL4"/>
    <property type="match status" value="1"/>
</dbReference>
<dbReference type="GO" id="GO:0006351">
    <property type="term" value="P:DNA-templated transcription"/>
    <property type="evidence" value="ECO:0007669"/>
    <property type="project" value="InterPro"/>
</dbReference>
<dbReference type="InterPro" id="IPR036864">
    <property type="entry name" value="Zn2-C6_fun-type_DNA-bd_sf"/>
</dbReference>
<dbReference type="GO" id="GO:0005634">
    <property type="term" value="C:nucleus"/>
    <property type="evidence" value="ECO:0007669"/>
    <property type="project" value="UniProtKB-SubCell"/>
</dbReference>
<evidence type="ECO:0000256" key="3">
    <source>
        <dbReference type="ARBA" id="ARBA00022833"/>
    </source>
</evidence>
<dbReference type="InterPro" id="IPR051615">
    <property type="entry name" value="Transcr_Regulatory_Elem"/>
</dbReference>
<dbReference type="SMART" id="SM00066">
    <property type="entry name" value="GAL4"/>
    <property type="match status" value="1"/>
</dbReference>
<dbReference type="CDD" id="cd12148">
    <property type="entry name" value="fungal_TF_MHR"/>
    <property type="match status" value="1"/>
</dbReference>
<evidence type="ECO:0000259" key="9">
    <source>
        <dbReference type="PROSITE" id="PS50048"/>
    </source>
</evidence>
<keyword evidence="7" id="KW-0539">Nucleus</keyword>
<keyword evidence="4" id="KW-0805">Transcription regulation</keyword>
<dbReference type="SUPFAM" id="SSF57701">
    <property type="entry name" value="Zn2/Cys6 DNA-binding domain"/>
    <property type="match status" value="1"/>
</dbReference>
<dbReference type="STRING" id="212818.A0A0D1ZDU9"/>
<dbReference type="Pfam" id="PF04082">
    <property type="entry name" value="Fungal_trans"/>
    <property type="match status" value="1"/>
</dbReference>
<dbReference type="GO" id="GO:0000981">
    <property type="term" value="F:DNA-binding transcription factor activity, RNA polymerase II-specific"/>
    <property type="evidence" value="ECO:0007669"/>
    <property type="project" value="InterPro"/>
</dbReference>
<dbReference type="InterPro" id="IPR007219">
    <property type="entry name" value="XnlR_reg_dom"/>
</dbReference>
<dbReference type="EMBL" id="KN847523">
    <property type="protein sequence ID" value="KIV92099.1"/>
    <property type="molecule type" value="Genomic_DNA"/>
</dbReference>
<dbReference type="GO" id="GO:0008270">
    <property type="term" value="F:zinc ion binding"/>
    <property type="evidence" value="ECO:0007669"/>
    <property type="project" value="InterPro"/>
</dbReference>
<evidence type="ECO:0000256" key="7">
    <source>
        <dbReference type="ARBA" id="ARBA00023242"/>
    </source>
</evidence>
<dbReference type="AlphaFoldDB" id="A0A0D1ZDU9"/>
<evidence type="ECO:0000313" key="10">
    <source>
        <dbReference type="EMBL" id="KIV92099.1"/>
    </source>
</evidence>
<feature type="region of interest" description="Disordered" evidence="8">
    <location>
        <begin position="82"/>
        <end position="116"/>
    </location>
</feature>
<dbReference type="PANTHER" id="PTHR31313">
    <property type="entry name" value="TY1 ENHANCER ACTIVATOR"/>
    <property type="match status" value="1"/>
</dbReference>
<evidence type="ECO:0000256" key="5">
    <source>
        <dbReference type="ARBA" id="ARBA00023125"/>
    </source>
</evidence>
<dbReference type="GeneID" id="27324411"/>
<dbReference type="Proteomes" id="UP000054302">
    <property type="component" value="Unassembled WGS sequence"/>
</dbReference>
<evidence type="ECO:0000256" key="4">
    <source>
        <dbReference type="ARBA" id="ARBA00023015"/>
    </source>
</evidence>
<protein>
    <recommendedName>
        <fullName evidence="9">Zn(2)-C6 fungal-type domain-containing protein</fullName>
    </recommendedName>
</protein>
<dbReference type="Pfam" id="PF00172">
    <property type="entry name" value="Zn_clus"/>
    <property type="match status" value="1"/>
</dbReference>
<evidence type="ECO:0000256" key="1">
    <source>
        <dbReference type="ARBA" id="ARBA00004123"/>
    </source>
</evidence>
<keyword evidence="6" id="KW-0804">Transcription</keyword>
<dbReference type="SMART" id="SM00906">
    <property type="entry name" value="Fungal_trans"/>
    <property type="match status" value="1"/>
</dbReference>
<dbReference type="RefSeq" id="XP_016223673.1">
    <property type="nucleotide sequence ID" value="XM_016371380.1"/>
</dbReference>
<dbReference type="OMA" id="RKVTWWG"/>
<keyword evidence="5" id="KW-0238">DNA-binding</keyword>
<dbReference type="OrthoDB" id="2154091at2759"/>
<gene>
    <name evidence="10" type="ORF">PV10_06566</name>
</gene>
<accession>A0A0D1ZDU9</accession>
<sequence>MSQKIGRQRVSLACTTCRSRRTRCDGNLPECGTCLRAGKQCEYPHETEKRKPPTKRYVEALHARIESLERQLQAYQRQRLDSAASGAVDPSIKQDTDSSDLNLNVDGDDLAPQDRGPVDDLAEIAGQLDIAEDGHLRYFGAPSYFNLLRRNAYGSTSNAEQDPYGAGLAVSYGLFDIDLTLETQTHLLDLYWKWQNPWQYLVHRTACQRAVDRGTYDDYCTPLLIRCILALAARYCDHSDARLDPHDANTAGDLLAAQAKDILSVEIEHPSTSTAAALALLALREMSVNKESLGWIYIGMAVRIAYNLGLNLDCQTWVNQQKISEEEAEIRRITWWGCYLLDKLFTLGLGRPSMIRERDITAAKPSLLKEEEFVPWLSDDLGLSADMSASRCVSNLRYMTSIFQTACPTLDEIYSPKSDLSLQAKEEMTAKAYLELTEIYSKLPGFLKFPHSAKTPRPAHIYSLHLQYHTVLILLHRPFLRQRERRASNQTSSSFSHNQICTSSAEAISNILRAYRANFTLRRIPISTIHALGTASVILLLDATSSDTKTSRAAIRLLKFNLTCLQEMSIAWTWSLRAIRSLQILAEEWSVNERLHAQNDHKALGGEQSSEPTGLTASNMSFNPDQNVLGSEDVFANMSPPAMYETSPENIDWLMAFDSGFSDVPMDLSFVDQDLWEMGAR</sequence>
<dbReference type="PROSITE" id="PS50048">
    <property type="entry name" value="ZN2_CY6_FUNGAL_2"/>
    <property type="match status" value="1"/>
</dbReference>
<evidence type="ECO:0000256" key="6">
    <source>
        <dbReference type="ARBA" id="ARBA00023163"/>
    </source>
</evidence>
<dbReference type="PANTHER" id="PTHR31313:SF81">
    <property type="entry name" value="TY1 ENHANCER ACTIVATOR"/>
    <property type="match status" value="1"/>
</dbReference>
<keyword evidence="2" id="KW-0479">Metal-binding</keyword>
<reference evidence="10 11" key="1">
    <citation type="submission" date="2015-01" db="EMBL/GenBank/DDBJ databases">
        <title>The Genome Sequence of Exophiala mesophila CBS40295.</title>
        <authorList>
            <consortium name="The Broad Institute Genomics Platform"/>
            <person name="Cuomo C."/>
            <person name="de Hoog S."/>
            <person name="Gorbushina A."/>
            <person name="Stielow B."/>
            <person name="Teixiera M."/>
            <person name="Abouelleil A."/>
            <person name="Chapman S.B."/>
            <person name="Priest M."/>
            <person name="Young S.K."/>
            <person name="Wortman J."/>
            <person name="Nusbaum C."/>
            <person name="Birren B."/>
        </authorList>
    </citation>
    <scope>NUCLEOTIDE SEQUENCE [LARGE SCALE GENOMIC DNA]</scope>
    <source>
        <strain evidence="10 11">CBS 40295</strain>
    </source>
</reference>